<evidence type="ECO:0000313" key="2">
    <source>
        <dbReference type="Proteomes" id="UP000515163"/>
    </source>
</evidence>
<organism evidence="2 3">
    <name type="scientific">Actinia tenebrosa</name>
    <name type="common">Australian red waratah sea anemone</name>
    <dbReference type="NCBI Taxonomy" id="6105"/>
    <lineage>
        <taxon>Eukaryota</taxon>
        <taxon>Metazoa</taxon>
        <taxon>Cnidaria</taxon>
        <taxon>Anthozoa</taxon>
        <taxon>Hexacorallia</taxon>
        <taxon>Actiniaria</taxon>
        <taxon>Actiniidae</taxon>
        <taxon>Actinia</taxon>
    </lineage>
</organism>
<gene>
    <name evidence="3" type="primary">LOC116295048</name>
</gene>
<evidence type="ECO:0000313" key="3">
    <source>
        <dbReference type="RefSeq" id="XP_031558608.1"/>
    </source>
</evidence>
<feature type="region of interest" description="Disordered" evidence="1">
    <location>
        <begin position="105"/>
        <end position="194"/>
    </location>
</feature>
<sequence>MSSLKIVVFPGPEGVAYTTEKRAVQTNPMIDFLSQHSSTRTQEQIHTIKQITNNHLEAADKRKNTKLKGRQLVCPPILDLAMNKCHPNCEQHPAHKHRRIINGFFPSKIRTSSNTGNVKDPRQEKQEPFEENLTADSPLEPHQNGSFLSRSGSKHGQLSEQPTARRFNDQHEEKVHSGRRVTLSLRNGSPSPWINRYQIKKKSISACNKGNTNSQFVTRGYSR</sequence>
<protein>
    <submittedName>
        <fullName evidence="3">Uncharacterized protein LOC116295048</fullName>
    </submittedName>
</protein>
<feature type="compositionally biased region" description="Basic and acidic residues" evidence="1">
    <location>
        <begin position="119"/>
        <end position="128"/>
    </location>
</feature>
<dbReference type="Proteomes" id="UP000515163">
    <property type="component" value="Unplaced"/>
</dbReference>
<dbReference type="KEGG" id="aten:116295048"/>
<dbReference type="RefSeq" id="XP_031558608.1">
    <property type="nucleotide sequence ID" value="XM_031702748.1"/>
</dbReference>
<feature type="compositionally biased region" description="Polar residues" evidence="1">
    <location>
        <begin position="143"/>
        <end position="162"/>
    </location>
</feature>
<dbReference type="GeneID" id="116295048"/>
<reference evidence="3" key="1">
    <citation type="submission" date="2025-08" db="UniProtKB">
        <authorList>
            <consortium name="RefSeq"/>
        </authorList>
    </citation>
    <scope>IDENTIFICATION</scope>
    <source>
        <tissue evidence="3">Tentacle</tissue>
    </source>
</reference>
<name>A0A6P8HTQ6_ACTTE</name>
<feature type="compositionally biased region" description="Basic and acidic residues" evidence="1">
    <location>
        <begin position="166"/>
        <end position="176"/>
    </location>
</feature>
<feature type="region of interest" description="Disordered" evidence="1">
    <location>
        <begin position="204"/>
        <end position="223"/>
    </location>
</feature>
<feature type="compositionally biased region" description="Polar residues" evidence="1">
    <location>
        <begin position="205"/>
        <end position="217"/>
    </location>
</feature>
<dbReference type="InParanoid" id="A0A6P8HTQ6"/>
<dbReference type="OrthoDB" id="5959238at2759"/>
<dbReference type="AlphaFoldDB" id="A0A6P8HTQ6"/>
<accession>A0A6P8HTQ6</accession>
<proteinExistence type="predicted"/>
<keyword evidence="2" id="KW-1185">Reference proteome</keyword>
<evidence type="ECO:0000256" key="1">
    <source>
        <dbReference type="SAM" id="MobiDB-lite"/>
    </source>
</evidence>